<dbReference type="AlphaFoldDB" id="A0AAD6UNH4"/>
<reference evidence="4" key="1">
    <citation type="submission" date="2023-03" db="EMBL/GenBank/DDBJ databases">
        <title>Massive genome expansion in bonnet fungi (Mycena s.s.) driven by repeated elements and novel gene families across ecological guilds.</title>
        <authorList>
            <consortium name="Lawrence Berkeley National Laboratory"/>
            <person name="Harder C.B."/>
            <person name="Miyauchi S."/>
            <person name="Viragh M."/>
            <person name="Kuo A."/>
            <person name="Thoen E."/>
            <person name="Andreopoulos B."/>
            <person name="Lu D."/>
            <person name="Skrede I."/>
            <person name="Drula E."/>
            <person name="Henrissat B."/>
            <person name="Morin E."/>
            <person name="Kohler A."/>
            <person name="Barry K."/>
            <person name="LaButti K."/>
            <person name="Morin E."/>
            <person name="Salamov A."/>
            <person name="Lipzen A."/>
            <person name="Mereny Z."/>
            <person name="Hegedus B."/>
            <person name="Baldrian P."/>
            <person name="Stursova M."/>
            <person name="Weitz H."/>
            <person name="Taylor A."/>
            <person name="Grigoriev I.V."/>
            <person name="Nagy L.G."/>
            <person name="Martin F."/>
            <person name="Kauserud H."/>
        </authorList>
    </citation>
    <scope>NUCLEOTIDE SEQUENCE</scope>
    <source>
        <strain evidence="4">9144</strain>
    </source>
</reference>
<accession>A0AAD6UNH4</accession>
<evidence type="ECO:0000259" key="3">
    <source>
        <dbReference type="Pfam" id="PF18721"/>
    </source>
</evidence>
<feature type="domain" description="CxC5 like cysteine cluster associated with KDZ" evidence="2">
    <location>
        <begin position="101"/>
        <end position="215"/>
    </location>
</feature>
<evidence type="ECO:0000313" key="4">
    <source>
        <dbReference type="EMBL" id="KAJ7190272.1"/>
    </source>
</evidence>
<sequence length="651" mass="73890">MLSLPGGLSLEQVFLFTKLCSVLKDDILLVQPSRIPANEAPSVLSPLLLGFLGNAVGVPQTSAAEAWKHLKDDIWTMSRSVLSKEEKELFRMHGSKVGLTWLTLYPPSHHCTHAICNRLAPLKKAIPRQVVVYTLSDGVVPAWEVQLYCEICKTSYFPDFAVHQNVRTYYPDTTADCIQIGAHQFVERRLTGLWTSSMLNGWMSASNCSRSYDMALSQRDECDFAAGGWQFGCVLTTNHVWDAFIIVTLLDYHLRNDTCLQVSHDGMQKDRFTAAMQARNDEVIMHGQDVVSHCCDKCLRLWTDPETGATREVQAVVTDGLSMGHTRCQVPHCITPLESNRHRFCSVHAPLGALCSIVGCNRPARDGYKSCDDQEHIDMERLHCERGQAFFTLRERLQRHRQTHPDSEQDEEDTYDEDSEDIDGEDIEWFEFGEQGDIRIRSGRNPGSIGVVDADTEPCAASKSSTGNRKYKALFGRCRTHNEQLLVWPCGVIFARATFYNAEAVSNVLLFVEKAFSVQGAHKPEHLVYDSNCNAKQQVLAHEDHWSFFRDIGMTVDVFHFLHKHKVGHEFCQRYCNPAMYPELLGPDGKHWWFNTSIAEQMNAWLGGYHSMCREMLSVKYNFFLDEMIRLRNLCTLANLDAAGHNPRERA</sequence>
<evidence type="ECO:0000313" key="5">
    <source>
        <dbReference type="Proteomes" id="UP001219525"/>
    </source>
</evidence>
<dbReference type="InterPro" id="IPR040898">
    <property type="entry name" value="CxC6"/>
</dbReference>
<dbReference type="EMBL" id="JARJCW010000153">
    <property type="protein sequence ID" value="KAJ7190272.1"/>
    <property type="molecule type" value="Genomic_DNA"/>
</dbReference>
<comment type="caution">
    <text evidence="4">The sequence shown here is derived from an EMBL/GenBank/DDBJ whole genome shotgun (WGS) entry which is preliminary data.</text>
</comment>
<dbReference type="Proteomes" id="UP001219525">
    <property type="component" value="Unassembled WGS sequence"/>
</dbReference>
<keyword evidence="5" id="KW-1185">Reference proteome</keyword>
<dbReference type="InterPro" id="IPR041539">
    <property type="entry name" value="CxC5"/>
</dbReference>
<feature type="domain" description="CxC6 like cysteine cluster associated with KDZ" evidence="3">
    <location>
        <begin position="317"/>
        <end position="381"/>
    </location>
</feature>
<feature type="region of interest" description="Disordered" evidence="1">
    <location>
        <begin position="398"/>
        <end position="420"/>
    </location>
</feature>
<proteinExistence type="predicted"/>
<gene>
    <name evidence="4" type="ORF">GGX14DRAFT_579985</name>
</gene>
<organism evidence="4 5">
    <name type="scientific">Mycena pura</name>
    <dbReference type="NCBI Taxonomy" id="153505"/>
    <lineage>
        <taxon>Eukaryota</taxon>
        <taxon>Fungi</taxon>
        <taxon>Dikarya</taxon>
        <taxon>Basidiomycota</taxon>
        <taxon>Agaricomycotina</taxon>
        <taxon>Agaricomycetes</taxon>
        <taxon>Agaricomycetidae</taxon>
        <taxon>Agaricales</taxon>
        <taxon>Marasmiineae</taxon>
        <taxon>Mycenaceae</taxon>
        <taxon>Mycena</taxon>
    </lineage>
</organism>
<dbReference type="Pfam" id="PF18721">
    <property type="entry name" value="CxC6"/>
    <property type="match status" value="1"/>
</dbReference>
<evidence type="ECO:0008006" key="6">
    <source>
        <dbReference type="Google" id="ProtNLM"/>
    </source>
</evidence>
<feature type="compositionally biased region" description="Acidic residues" evidence="1">
    <location>
        <begin position="408"/>
        <end position="420"/>
    </location>
</feature>
<dbReference type="Pfam" id="PF18718">
    <property type="entry name" value="CxC5"/>
    <property type="match status" value="1"/>
</dbReference>
<name>A0AAD6UNH4_9AGAR</name>
<protein>
    <recommendedName>
        <fullName evidence="6">CxC5 like cysteine cluster associated with KDZ domain-containing protein</fullName>
    </recommendedName>
</protein>
<evidence type="ECO:0000256" key="1">
    <source>
        <dbReference type="SAM" id="MobiDB-lite"/>
    </source>
</evidence>
<evidence type="ECO:0000259" key="2">
    <source>
        <dbReference type="Pfam" id="PF18718"/>
    </source>
</evidence>